<dbReference type="Gene3D" id="3.40.50.1820">
    <property type="entry name" value="alpha/beta hydrolase"/>
    <property type="match status" value="1"/>
</dbReference>
<dbReference type="SUPFAM" id="SSF53474">
    <property type="entry name" value="alpha/beta-Hydrolases"/>
    <property type="match status" value="1"/>
</dbReference>
<dbReference type="GeneID" id="28802728"/>
<evidence type="ECO:0000313" key="2">
    <source>
        <dbReference type="EMBL" id="ANA86825.1"/>
    </source>
</evidence>
<proteinExistence type="predicted"/>
<evidence type="ECO:0000313" key="3">
    <source>
        <dbReference type="Proteomes" id="UP000201796"/>
    </source>
</evidence>
<dbReference type="KEGG" id="vg:28802728"/>
<dbReference type="GO" id="GO:0016787">
    <property type="term" value="F:hydrolase activity"/>
    <property type="evidence" value="ECO:0007669"/>
    <property type="project" value="UniProtKB-KW"/>
</dbReference>
<accession>A0A160DFU0</accession>
<keyword evidence="3" id="KW-1185">Reference proteome</keyword>
<dbReference type="InterPro" id="IPR000675">
    <property type="entry name" value="Cutinase/axe"/>
</dbReference>
<reference evidence="2 3" key="1">
    <citation type="submission" date="2016-03" db="EMBL/GenBank/DDBJ databases">
        <authorList>
            <person name="Montgomery M.T."/>
            <person name="Guerrero C.A."/>
            <person name="Mavrich T.N."/>
            <person name="Pope W.H."/>
            <person name="Garlena R.A."/>
            <person name="Russell D.A."/>
            <person name="Jacobs-Sera D."/>
            <person name="Hendrix R.W."/>
            <person name="Hatfull G.F."/>
        </authorList>
    </citation>
    <scope>NUCLEOTIDE SEQUENCE [LARGE SCALE GENOMIC DNA]</scope>
</reference>
<dbReference type="InterPro" id="IPR029058">
    <property type="entry name" value="AB_hydrolase_fold"/>
</dbReference>
<evidence type="ECO:0000256" key="1">
    <source>
        <dbReference type="ARBA" id="ARBA00022801"/>
    </source>
</evidence>
<dbReference type="RefSeq" id="YP_009276262.1">
    <property type="nucleotide sequence ID" value="NC_030936.1"/>
</dbReference>
<gene>
    <name evidence="2" type="primary">151</name>
    <name evidence="2" type="ORF">PBI_BACHITA_151</name>
</gene>
<sequence>MRILGLLLAALIAVCGVNTVQAGDSHAGGCPSVQRYAVGGNADPTSSRVRAPYPRVNIAYPANVFAGDYSRDVAMAKLSDYARTTRALCPDTAIEVYGFSLGASVASAVVDHWQADPVMNRNTTAVYYGNPRRPVDYRGRGGIEAVGLPNIPGIYTFWGQRGTGPIPIVEVCSLAWDIICDAPVPLHRDLPASWQALWGYLTTGHRY</sequence>
<dbReference type="EMBL" id="KU998247">
    <property type="protein sequence ID" value="ANA86825.1"/>
    <property type="molecule type" value="Genomic_DNA"/>
</dbReference>
<dbReference type="Proteomes" id="UP000201796">
    <property type="component" value="Segment"/>
</dbReference>
<protein>
    <submittedName>
        <fullName evidence="2">Serine hydrolase</fullName>
    </submittedName>
</protein>
<keyword evidence="1 2" id="KW-0378">Hydrolase</keyword>
<dbReference type="Pfam" id="PF01083">
    <property type="entry name" value="Cutinase"/>
    <property type="match status" value="1"/>
</dbReference>
<organism evidence="2 3">
    <name type="scientific">Gordonia phage Bachita</name>
    <dbReference type="NCBI Taxonomy" id="1838061"/>
    <lineage>
        <taxon>Viruses</taxon>
        <taxon>Duplodnaviria</taxon>
        <taxon>Heunggongvirae</taxon>
        <taxon>Uroviricota</taxon>
        <taxon>Caudoviricetes</taxon>
        <taxon>Smoothievirus</taxon>
        <taxon>Smoothievirus bachita</taxon>
    </lineage>
</organism>
<name>A0A160DFU0_9CAUD</name>